<evidence type="ECO:0000256" key="4">
    <source>
        <dbReference type="ARBA" id="ARBA00022755"/>
    </source>
</evidence>
<dbReference type="InterPro" id="IPR029062">
    <property type="entry name" value="Class_I_gatase-like"/>
</dbReference>
<dbReference type="Pfam" id="PF00117">
    <property type="entry name" value="GATase"/>
    <property type="match status" value="1"/>
</dbReference>
<protein>
    <recommendedName>
        <fullName evidence="7">Glutamine amidotransferase domain-containing protein</fullName>
    </recommendedName>
</protein>
<keyword evidence="6" id="KW-1133">Transmembrane helix</keyword>
<dbReference type="PANTHER" id="PTHR11922:SF2">
    <property type="entry name" value="GMP SYNTHASE [GLUTAMINE-HYDROLYZING]"/>
    <property type="match status" value="1"/>
</dbReference>
<evidence type="ECO:0000256" key="2">
    <source>
        <dbReference type="ARBA" id="ARBA00022741"/>
    </source>
</evidence>
<feature type="domain" description="Glutamine amidotransferase" evidence="7">
    <location>
        <begin position="122"/>
        <end position="205"/>
    </location>
</feature>
<dbReference type="SUPFAM" id="SSF52317">
    <property type="entry name" value="Class I glutamine amidotransferase-like"/>
    <property type="match status" value="1"/>
</dbReference>
<keyword evidence="6" id="KW-0812">Transmembrane</keyword>
<sequence length="205" mass="22635">MDRLLNCLIFEFGGDYDVMLLFAFAILMATSVGTDGFVLIWTLDYTTPTPYYTTSYAAPSYSTKVIDCRVRDQCLESANVLALETPAALLLQQGSQLSLRSGCPTIRPNNLYLRSSSAGDLLCMQLLNKELGGTVERKDVCEDGQFEIQVETECPLFKGLETRQTVLLTHGDSVDKVAEGLRCVAKSSRHIISAIADTERRLYGV</sequence>
<keyword evidence="5" id="KW-0067">ATP-binding</keyword>
<accession>A0ABR0AS74</accession>
<evidence type="ECO:0000313" key="8">
    <source>
        <dbReference type="EMBL" id="KAK4027951.1"/>
    </source>
</evidence>
<evidence type="ECO:0000259" key="7">
    <source>
        <dbReference type="Pfam" id="PF00117"/>
    </source>
</evidence>
<evidence type="ECO:0000256" key="6">
    <source>
        <dbReference type="SAM" id="Phobius"/>
    </source>
</evidence>
<evidence type="ECO:0000313" key="9">
    <source>
        <dbReference type="Proteomes" id="UP001234178"/>
    </source>
</evidence>
<keyword evidence="9" id="KW-1185">Reference proteome</keyword>
<keyword evidence="3" id="KW-0332">GMP biosynthesis</keyword>
<dbReference type="InterPro" id="IPR017926">
    <property type="entry name" value="GATASE"/>
</dbReference>
<dbReference type="Proteomes" id="UP001234178">
    <property type="component" value="Unassembled WGS sequence"/>
</dbReference>
<proteinExistence type="predicted"/>
<dbReference type="EMBL" id="JAOYFB010000038">
    <property type="protein sequence ID" value="KAK4027951.1"/>
    <property type="molecule type" value="Genomic_DNA"/>
</dbReference>
<keyword evidence="4" id="KW-0658">Purine biosynthesis</keyword>
<evidence type="ECO:0000256" key="5">
    <source>
        <dbReference type="ARBA" id="ARBA00022840"/>
    </source>
</evidence>
<comment type="caution">
    <text evidence="8">The sequence shown here is derived from an EMBL/GenBank/DDBJ whole genome shotgun (WGS) entry which is preliminary data.</text>
</comment>
<feature type="transmembrane region" description="Helical" evidence="6">
    <location>
        <begin position="20"/>
        <end position="43"/>
    </location>
</feature>
<dbReference type="Gene3D" id="3.40.50.880">
    <property type="match status" value="1"/>
</dbReference>
<reference evidence="8 9" key="1">
    <citation type="journal article" date="2023" name="Nucleic Acids Res.">
        <title>The hologenome of Daphnia magna reveals possible DNA methylation and microbiome-mediated evolution of the host genome.</title>
        <authorList>
            <person name="Chaturvedi A."/>
            <person name="Li X."/>
            <person name="Dhandapani V."/>
            <person name="Marshall H."/>
            <person name="Kissane S."/>
            <person name="Cuenca-Cambronero M."/>
            <person name="Asole G."/>
            <person name="Calvet F."/>
            <person name="Ruiz-Romero M."/>
            <person name="Marangio P."/>
            <person name="Guigo R."/>
            <person name="Rago D."/>
            <person name="Mirbahai L."/>
            <person name="Eastwood N."/>
            <person name="Colbourne J.K."/>
            <person name="Zhou J."/>
            <person name="Mallon E."/>
            <person name="Orsini L."/>
        </authorList>
    </citation>
    <scope>NUCLEOTIDE SEQUENCE [LARGE SCALE GENOMIC DNA]</scope>
    <source>
        <strain evidence="8">LRV0_1</strain>
    </source>
</reference>
<name>A0ABR0AS74_9CRUS</name>
<evidence type="ECO:0000256" key="1">
    <source>
        <dbReference type="ARBA" id="ARBA00022598"/>
    </source>
</evidence>
<keyword evidence="6" id="KW-0472">Membrane</keyword>
<gene>
    <name evidence="8" type="ORF">OUZ56_017091</name>
</gene>
<organism evidence="8 9">
    <name type="scientific">Daphnia magna</name>
    <dbReference type="NCBI Taxonomy" id="35525"/>
    <lineage>
        <taxon>Eukaryota</taxon>
        <taxon>Metazoa</taxon>
        <taxon>Ecdysozoa</taxon>
        <taxon>Arthropoda</taxon>
        <taxon>Crustacea</taxon>
        <taxon>Branchiopoda</taxon>
        <taxon>Diplostraca</taxon>
        <taxon>Cladocera</taxon>
        <taxon>Anomopoda</taxon>
        <taxon>Daphniidae</taxon>
        <taxon>Daphnia</taxon>
    </lineage>
</organism>
<keyword evidence="2" id="KW-0547">Nucleotide-binding</keyword>
<keyword evidence="1" id="KW-0436">Ligase</keyword>
<evidence type="ECO:0000256" key="3">
    <source>
        <dbReference type="ARBA" id="ARBA00022749"/>
    </source>
</evidence>
<dbReference type="PANTHER" id="PTHR11922">
    <property type="entry name" value="GMP SYNTHASE-RELATED"/>
    <property type="match status" value="1"/>
</dbReference>